<dbReference type="AlphaFoldDB" id="A0A5B8RC36"/>
<sequence length="208" mass="23816">MVKRQATRAERMRERLTQEAARIMVEQGVKDFQLAKRKAAERLGAPDTRNLPQNREIQAAVEDYQRLFGGAAQRNRLRTLREAALEAMRFFARFEPRLVGGVLDGTAGEFSDVHLHVFADTPEELVLFLVENDIPFDIDERRFRFGESYVFQPVYRFAAGDARFDLTLFDRRGLRQAPNSHVDGQAMRRAGVAELERLLADPPEPEAL</sequence>
<organism evidence="1">
    <name type="scientific">uncultured organism</name>
    <dbReference type="NCBI Taxonomy" id="155900"/>
    <lineage>
        <taxon>unclassified sequences</taxon>
        <taxon>environmental samples</taxon>
    </lineage>
</organism>
<proteinExistence type="predicted"/>
<gene>
    <name evidence="1" type="ORF">KBTEX_01353</name>
</gene>
<accession>A0A5B8RC36</accession>
<dbReference type="EMBL" id="MN079093">
    <property type="protein sequence ID" value="QEA05034.1"/>
    <property type="molecule type" value="Genomic_DNA"/>
</dbReference>
<evidence type="ECO:0008006" key="2">
    <source>
        <dbReference type="Google" id="ProtNLM"/>
    </source>
</evidence>
<name>A0A5B8RC36_9ZZZZ</name>
<protein>
    <recommendedName>
        <fullName evidence="2">Nucleotidyltransferase</fullName>
    </recommendedName>
</protein>
<reference evidence="1" key="1">
    <citation type="submission" date="2019-06" db="EMBL/GenBank/DDBJ databases">
        <authorList>
            <person name="Murdoch R.W."/>
            <person name="Fathepure B."/>
        </authorList>
    </citation>
    <scope>NUCLEOTIDE SEQUENCE</scope>
</reference>
<evidence type="ECO:0000313" key="1">
    <source>
        <dbReference type="EMBL" id="QEA05034.1"/>
    </source>
</evidence>